<organism evidence="2">
    <name type="scientific">viral metagenome</name>
    <dbReference type="NCBI Taxonomy" id="1070528"/>
    <lineage>
        <taxon>unclassified sequences</taxon>
        <taxon>metagenomes</taxon>
        <taxon>organismal metagenomes</taxon>
    </lineage>
</organism>
<evidence type="ECO:0000313" key="2">
    <source>
        <dbReference type="EMBL" id="QHS94571.1"/>
    </source>
</evidence>
<feature type="compositionally biased region" description="Polar residues" evidence="1">
    <location>
        <begin position="1"/>
        <end position="10"/>
    </location>
</feature>
<evidence type="ECO:0000256" key="1">
    <source>
        <dbReference type="SAM" id="MobiDB-lite"/>
    </source>
</evidence>
<reference evidence="2" key="1">
    <citation type="journal article" date="2020" name="Nature">
        <title>Giant virus diversity and host interactions through global metagenomics.</title>
        <authorList>
            <person name="Schulz F."/>
            <person name="Roux S."/>
            <person name="Paez-Espino D."/>
            <person name="Jungbluth S."/>
            <person name="Walsh D.A."/>
            <person name="Denef V.J."/>
            <person name="McMahon K.D."/>
            <person name="Konstantinidis K.T."/>
            <person name="Eloe-Fadrosh E.A."/>
            <person name="Kyrpides N.C."/>
            <person name="Woyke T."/>
        </authorList>
    </citation>
    <scope>NUCLEOTIDE SEQUENCE</scope>
    <source>
        <strain evidence="2">GVMAG-M-3300018416-45</strain>
    </source>
</reference>
<feature type="region of interest" description="Disordered" evidence="1">
    <location>
        <begin position="1"/>
        <end position="32"/>
    </location>
</feature>
<protein>
    <submittedName>
        <fullName evidence="2">Uncharacterized protein</fullName>
    </submittedName>
</protein>
<accession>A0A6C0BRZ8</accession>
<sequence>MPSYNNSDSYINKPRSYREARKRRATRSLHETNKWHEANQRKRYEMKFRNNRRYDKLYIVPFLGMDDPEEDVIEEIEDDTLSISSSECNIDYNNYYEDMIFVEYVYKRMRDCEDDEYETRVTKIMRTECMY</sequence>
<name>A0A6C0BRZ8_9ZZZZ</name>
<dbReference type="AlphaFoldDB" id="A0A6C0BRZ8"/>
<proteinExistence type="predicted"/>
<dbReference type="EMBL" id="MN739226">
    <property type="protein sequence ID" value="QHS94571.1"/>
    <property type="molecule type" value="Genomic_DNA"/>
</dbReference>